<sequence length="34" mass="3529">MNNQTERPGTEEAASVATATRSAVQVAPGRDLAE</sequence>
<name>A0A543EFD3_9MICO</name>
<keyword evidence="3" id="KW-1185">Reference proteome</keyword>
<dbReference type="AlphaFoldDB" id="A0A543EFD3"/>
<feature type="compositionally biased region" description="Low complexity" evidence="1">
    <location>
        <begin position="11"/>
        <end position="27"/>
    </location>
</feature>
<gene>
    <name evidence="2" type="ORF">FB391_3426</name>
</gene>
<reference evidence="2 3" key="1">
    <citation type="submission" date="2019-06" db="EMBL/GenBank/DDBJ databases">
        <title>Sequencing the genomes of 1000 actinobacteria strains.</title>
        <authorList>
            <person name="Klenk H.-P."/>
        </authorList>
    </citation>
    <scope>NUCLEOTIDE SEQUENCE [LARGE SCALE GENOMIC DNA]</scope>
    <source>
        <strain evidence="2 3">DSM 105492</strain>
    </source>
</reference>
<protein>
    <submittedName>
        <fullName evidence="2">Uncharacterized protein</fullName>
    </submittedName>
</protein>
<dbReference type="Proteomes" id="UP000320235">
    <property type="component" value="Unassembled WGS sequence"/>
</dbReference>
<feature type="region of interest" description="Disordered" evidence="1">
    <location>
        <begin position="1"/>
        <end position="34"/>
    </location>
</feature>
<dbReference type="EMBL" id="VFPE01000006">
    <property type="protein sequence ID" value="TQM20290.1"/>
    <property type="molecule type" value="Genomic_DNA"/>
</dbReference>
<evidence type="ECO:0000256" key="1">
    <source>
        <dbReference type="SAM" id="MobiDB-lite"/>
    </source>
</evidence>
<evidence type="ECO:0000313" key="3">
    <source>
        <dbReference type="Proteomes" id="UP000320235"/>
    </source>
</evidence>
<organism evidence="2 3">
    <name type="scientific">Microbacterium kyungheense</name>
    <dbReference type="NCBI Taxonomy" id="1263636"/>
    <lineage>
        <taxon>Bacteria</taxon>
        <taxon>Bacillati</taxon>
        <taxon>Actinomycetota</taxon>
        <taxon>Actinomycetes</taxon>
        <taxon>Micrococcales</taxon>
        <taxon>Microbacteriaceae</taxon>
        <taxon>Microbacterium</taxon>
    </lineage>
</organism>
<proteinExistence type="predicted"/>
<evidence type="ECO:0000313" key="2">
    <source>
        <dbReference type="EMBL" id="TQM20290.1"/>
    </source>
</evidence>
<accession>A0A543EFD3</accession>
<comment type="caution">
    <text evidence="2">The sequence shown here is derived from an EMBL/GenBank/DDBJ whole genome shotgun (WGS) entry which is preliminary data.</text>
</comment>